<gene>
    <name evidence="1" type="ORF">DSO57_1036349</name>
</gene>
<dbReference type="Proteomes" id="UP001165960">
    <property type="component" value="Unassembled WGS sequence"/>
</dbReference>
<proteinExistence type="predicted"/>
<evidence type="ECO:0000313" key="2">
    <source>
        <dbReference type="Proteomes" id="UP001165960"/>
    </source>
</evidence>
<dbReference type="EMBL" id="QTSX02001767">
    <property type="protein sequence ID" value="KAJ9079340.1"/>
    <property type="molecule type" value="Genomic_DNA"/>
</dbReference>
<reference evidence="1" key="1">
    <citation type="submission" date="2022-04" db="EMBL/GenBank/DDBJ databases">
        <title>Genome of the entomopathogenic fungus Entomophthora muscae.</title>
        <authorList>
            <person name="Elya C."/>
            <person name="Lovett B.R."/>
            <person name="Lee E."/>
            <person name="Macias A.M."/>
            <person name="Hajek A.E."/>
            <person name="De Bivort B.L."/>
            <person name="Kasson M.T."/>
            <person name="De Fine Licht H.H."/>
            <person name="Stajich J.E."/>
        </authorList>
    </citation>
    <scope>NUCLEOTIDE SEQUENCE</scope>
    <source>
        <strain evidence="1">Berkeley</strain>
    </source>
</reference>
<name>A0ACC2TXT3_9FUNG</name>
<accession>A0ACC2TXT3</accession>
<keyword evidence="2" id="KW-1185">Reference proteome</keyword>
<sequence>MPLDYQASSPSGEGSLFTDLQTPTPLPPVFNHDPAAHSVNFVPKASQASMEILNKELQKAGCSALDFSSTELFFESVFKTMISFLGQHHSTQSFRDNYEERLRRVTFDYDSVLAHSERLKARLEKSCRETDASKSQLKSTSSELKTTKDLLSKASRELKQIQTNHARCKSQFAHSLRLQEAEVAKLKERTKTIINEKYKTAKLGIVGLNTFRTAQISFEKDTEEYYTDLIRGYSARESNLVKEKEALQQLLINLAEKVAPIVGAPNSKLKEAFDPLKNTFIETLGDRLVSSWEAHSLAKPRMHNMGTQTMPIQYSRPVSRESRVVDQLEHQEQQVLDLLHGVEALGSQINGCRQIMTEQDVLLQKAAHTPHSEADANSSFADLNLQRYVLEKERAEIEEATQRMRRERILLESERSFQMTPPQLASGYGSLSNTPTTAQASPRGNILPDSPFPKRARIHEPNTRNPNLRASITPRLRNNVLHTEDPFWDEPESLSDAWKEI</sequence>
<evidence type="ECO:0000313" key="1">
    <source>
        <dbReference type="EMBL" id="KAJ9079340.1"/>
    </source>
</evidence>
<organism evidence="1 2">
    <name type="scientific">Entomophthora muscae</name>
    <dbReference type="NCBI Taxonomy" id="34485"/>
    <lineage>
        <taxon>Eukaryota</taxon>
        <taxon>Fungi</taxon>
        <taxon>Fungi incertae sedis</taxon>
        <taxon>Zoopagomycota</taxon>
        <taxon>Entomophthoromycotina</taxon>
        <taxon>Entomophthoromycetes</taxon>
        <taxon>Entomophthorales</taxon>
        <taxon>Entomophthoraceae</taxon>
        <taxon>Entomophthora</taxon>
    </lineage>
</organism>
<comment type="caution">
    <text evidence="1">The sequence shown here is derived from an EMBL/GenBank/DDBJ whole genome shotgun (WGS) entry which is preliminary data.</text>
</comment>
<protein>
    <submittedName>
        <fullName evidence="1">Uncharacterized protein</fullName>
    </submittedName>
</protein>